<comment type="caution">
    <text evidence="6">The sequence shown here is derived from an EMBL/GenBank/DDBJ whole genome shotgun (WGS) entry which is preliminary data.</text>
</comment>
<comment type="similarity">
    <text evidence="1">Belongs to the FAD-dependent oxidoreductase family.</text>
</comment>
<evidence type="ECO:0000259" key="5">
    <source>
        <dbReference type="Pfam" id="PF07992"/>
    </source>
</evidence>
<dbReference type="Pfam" id="PF07992">
    <property type="entry name" value="Pyr_redox_2"/>
    <property type="match status" value="1"/>
</dbReference>
<dbReference type="GO" id="GO:0005737">
    <property type="term" value="C:cytoplasm"/>
    <property type="evidence" value="ECO:0007669"/>
    <property type="project" value="TreeGrafter"/>
</dbReference>
<sequence>MGKTLVILGAGVAGLPIAHHVIKHTVPQVKDLKVILVTPNTDHYWSLASVRAVVPGQFDDSKVFEPIEPQFAQYPKGSFEFVAGKAQTLDADSNKVTVVTNDGVSRTIDYDALVIATGTRYKNDMPWKGMGTTEETKAKLAALRSQLSSAKSILVAGGGTSGIELVSEIAFEFGKKKDITFVIDKPLPLDDQWRQDVRKNVTAEIEKLGAKVISSTRVTSAQPDPSAAGRQQLVLTDNNGKTSNLTVDAYLPTIGMIPNNEFVPAKLLDNNGLVFQDETLRVPGYKNLFVAGDIGNLDISTGFKAELQLQHLSKSLQKWFVNGSDTVLDKYVVDPKLVGAVTLGRSRGTGQFGTWKLFSFMVYYMKGKFMGTDYHKDFVAGKRTIQVKNW</sequence>
<dbReference type="AlphaFoldDB" id="A0A9P8VA43"/>
<gene>
    <name evidence="6" type="ORF">F5X68DRAFT_208641</name>
</gene>
<evidence type="ECO:0000313" key="6">
    <source>
        <dbReference type="EMBL" id="KAH6686264.1"/>
    </source>
</evidence>
<dbReference type="SUPFAM" id="SSF51905">
    <property type="entry name" value="FAD/NAD(P)-binding domain"/>
    <property type="match status" value="1"/>
</dbReference>
<protein>
    <recommendedName>
        <fullName evidence="5">FAD/NAD(P)-binding domain-containing protein</fullName>
    </recommendedName>
</protein>
<dbReference type="GO" id="GO:0004174">
    <property type="term" value="F:electron-transferring-flavoprotein dehydrogenase activity"/>
    <property type="evidence" value="ECO:0007669"/>
    <property type="project" value="TreeGrafter"/>
</dbReference>
<proteinExistence type="inferred from homology"/>
<keyword evidence="7" id="KW-1185">Reference proteome</keyword>
<dbReference type="PANTHER" id="PTHR43735:SF3">
    <property type="entry name" value="FERROPTOSIS SUPPRESSOR PROTEIN 1"/>
    <property type="match status" value="1"/>
</dbReference>
<dbReference type="GO" id="GO:0050660">
    <property type="term" value="F:flavin adenine dinucleotide binding"/>
    <property type="evidence" value="ECO:0007669"/>
    <property type="project" value="TreeGrafter"/>
</dbReference>
<dbReference type="EMBL" id="JAGSXJ010000013">
    <property type="protein sequence ID" value="KAH6686264.1"/>
    <property type="molecule type" value="Genomic_DNA"/>
</dbReference>
<dbReference type="InterPro" id="IPR036188">
    <property type="entry name" value="FAD/NAD-bd_sf"/>
</dbReference>
<name>A0A9P8VA43_9PEZI</name>
<keyword evidence="4" id="KW-0560">Oxidoreductase</keyword>
<evidence type="ECO:0000256" key="3">
    <source>
        <dbReference type="ARBA" id="ARBA00022827"/>
    </source>
</evidence>
<dbReference type="PRINTS" id="PR00469">
    <property type="entry name" value="PNDRDTASEII"/>
</dbReference>
<dbReference type="Gene3D" id="3.50.50.100">
    <property type="match status" value="1"/>
</dbReference>
<keyword evidence="3" id="KW-0274">FAD</keyword>
<organism evidence="6 7">
    <name type="scientific">Plectosphaerella plurivora</name>
    <dbReference type="NCBI Taxonomy" id="936078"/>
    <lineage>
        <taxon>Eukaryota</taxon>
        <taxon>Fungi</taxon>
        <taxon>Dikarya</taxon>
        <taxon>Ascomycota</taxon>
        <taxon>Pezizomycotina</taxon>
        <taxon>Sordariomycetes</taxon>
        <taxon>Hypocreomycetidae</taxon>
        <taxon>Glomerellales</taxon>
        <taxon>Plectosphaerellaceae</taxon>
        <taxon>Plectosphaerella</taxon>
    </lineage>
</organism>
<keyword evidence="2" id="KW-0285">Flavoprotein</keyword>
<evidence type="ECO:0000256" key="1">
    <source>
        <dbReference type="ARBA" id="ARBA00006442"/>
    </source>
</evidence>
<dbReference type="InterPro" id="IPR023753">
    <property type="entry name" value="FAD/NAD-binding_dom"/>
</dbReference>
<evidence type="ECO:0000313" key="7">
    <source>
        <dbReference type="Proteomes" id="UP000770015"/>
    </source>
</evidence>
<dbReference type="PANTHER" id="PTHR43735">
    <property type="entry name" value="APOPTOSIS-INDUCING FACTOR 1"/>
    <property type="match status" value="1"/>
</dbReference>
<evidence type="ECO:0000256" key="2">
    <source>
        <dbReference type="ARBA" id="ARBA00022630"/>
    </source>
</evidence>
<dbReference type="OrthoDB" id="202203at2759"/>
<dbReference type="Proteomes" id="UP000770015">
    <property type="component" value="Unassembled WGS sequence"/>
</dbReference>
<evidence type="ECO:0000256" key="4">
    <source>
        <dbReference type="ARBA" id="ARBA00023002"/>
    </source>
</evidence>
<accession>A0A9P8VA43</accession>
<dbReference type="PRINTS" id="PR00368">
    <property type="entry name" value="FADPNR"/>
</dbReference>
<feature type="domain" description="FAD/NAD(P)-binding" evidence="5">
    <location>
        <begin position="4"/>
        <end position="295"/>
    </location>
</feature>
<reference evidence="6" key="1">
    <citation type="journal article" date="2021" name="Nat. Commun.">
        <title>Genetic determinants of endophytism in the Arabidopsis root mycobiome.</title>
        <authorList>
            <person name="Mesny F."/>
            <person name="Miyauchi S."/>
            <person name="Thiergart T."/>
            <person name="Pickel B."/>
            <person name="Atanasova L."/>
            <person name="Karlsson M."/>
            <person name="Huettel B."/>
            <person name="Barry K.W."/>
            <person name="Haridas S."/>
            <person name="Chen C."/>
            <person name="Bauer D."/>
            <person name="Andreopoulos W."/>
            <person name="Pangilinan J."/>
            <person name="LaButti K."/>
            <person name="Riley R."/>
            <person name="Lipzen A."/>
            <person name="Clum A."/>
            <person name="Drula E."/>
            <person name="Henrissat B."/>
            <person name="Kohler A."/>
            <person name="Grigoriev I.V."/>
            <person name="Martin F.M."/>
            <person name="Hacquard S."/>
        </authorList>
    </citation>
    <scope>NUCLEOTIDE SEQUENCE</scope>
    <source>
        <strain evidence="6">MPI-SDFR-AT-0117</strain>
    </source>
</reference>